<dbReference type="EMBL" id="MLQM01000087">
    <property type="protein sequence ID" value="OHV02518.1"/>
    <property type="molecule type" value="Genomic_DNA"/>
</dbReference>
<sequence>MSDIAARVQDYLDRTRHTFPPGCDRYFARIALEVALRAYHGGNFGIGAVAVVRSGRRADLFYGENAMAQPGAVIEHAETQAVLKVAAGDAPDHTITPPEPSPAAVTVYGTVEPCPMCACVLTNAGVQRSVSTCLDGELERDGDFLTSGGGANVLGDKYPTQPRVWRDIQRARGLRFELLAPDEPELWELSWKILAETRDEIDELLATRPGIGQRRAAGRD</sequence>
<evidence type="ECO:0000313" key="4">
    <source>
        <dbReference type="EMBL" id="OHV02518.1"/>
    </source>
</evidence>
<dbReference type="RefSeq" id="WP_071027517.1">
    <property type="nucleotide sequence ID" value="NZ_MLQM01000087.1"/>
</dbReference>
<dbReference type="PROSITE" id="PS51747">
    <property type="entry name" value="CYT_DCMP_DEAMINASES_2"/>
    <property type="match status" value="1"/>
</dbReference>
<dbReference type="InterPro" id="IPR016192">
    <property type="entry name" value="APOBEC/CMP_deaminase_Zn-bd"/>
</dbReference>
<reference evidence="5" key="3">
    <citation type="submission" date="2018-01" db="EMBL/GenBank/DDBJ databases">
        <authorList>
            <person name="Gaut B.S."/>
            <person name="Morton B.R."/>
            <person name="Clegg M.T."/>
            <person name="Duvall M.R."/>
        </authorList>
    </citation>
    <scope>NUCLEOTIDE SEQUENCE</scope>
    <source>
        <strain evidence="5">ATCC BAA-2683</strain>
    </source>
</reference>
<dbReference type="AlphaFoldDB" id="A0A1S1NHD2"/>
<comment type="caution">
    <text evidence="4">The sequence shown here is derived from an EMBL/GenBank/DDBJ whole genome shotgun (WGS) entry which is preliminary data.</text>
</comment>
<accession>A0A1S1NHD2</accession>
<reference evidence="5 7" key="2">
    <citation type="journal article" date="2017" name="Int. J. Syst. Evol. Microbiol.">
        <title>Mycobacterium talmoniae sp. nov., a slowly growing mycobacterium isolated from human respiratory samples.</title>
        <authorList>
            <person name="Davidson R.M."/>
            <person name="DeGroote M.A."/>
            <person name="Marola J.L."/>
            <person name="Buss S."/>
            <person name="Jones V."/>
            <person name="McNeil M.R."/>
            <person name="Freifeld A.G."/>
            <person name="Elaine Epperson L."/>
            <person name="Hasan N.A."/>
            <person name="Jackson M."/>
            <person name="Iwen P.C."/>
            <person name="Salfinger M."/>
            <person name="Strong M."/>
        </authorList>
    </citation>
    <scope>NUCLEOTIDE SEQUENCE [LARGE SCALE GENOMIC DNA]</scope>
    <source>
        <strain evidence="5 7">ATCC BAA-2683</strain>
    </source>
</reference>
<dbReference type="GO" id="GO:0052717">
    <property type="term" value="F:tRNA-specific adenosine-34 deaminase activity"/>
    <property type="evidence" value="ECO:0007669"/>
    <property type="project" value="UniProtKB-EC"/>
</dbReference>
<dbReference type="Gene3D" id="3.40.140.10">
    <property type="entry name" value="Cytidine Deaminase, domain 2"/>
    <property type="match status" value="1"/>
</dbReference>
<keyword evidence="5" id="KW-0378">Hydrolase</keyword>
<protein>
    <submittedName>
        <fullName evidence="5">tRNA-specific adenosine deaminase</fullName>
        <ecNumber evidence="5">3.5.4.33</ecNumber>
    </submittedName>
</protein>
<evidence type="ECO:0000256" key="2">
    <source>
        <dbReference type="ARBA" id="ARBA00022833"/>
    </source>
</evidence>
<dbReference type="InterPro" id="IPR002125">
    <property type="entry name" value="CMP_dCMP_dom"/>
</dbReference>
<dbReference type="GO" id="GO:0008270">
    <property type="term" value="F:zinc ion binding"/>
    <property type="evidence" value="ECO:0007669"/>
    <property type="project" value="InterPro"/>
</dbReference>
<keyword evidence="1" id="KW-0479">Metal-binding</keyword>
<feature type="domain" description="CMP/dCMP-type deaminase" evidence="3">
    <location>
        <begin position="22"/>
        <end position="152"/>
    </location>
</feature>
<dbReference type="PROSITE" id="PS00903">
    <property type="entry name" value="CYT_DCMP_DEAMINASES_1"/>
    <property type="match status" value="1"/>
</dbReference>
<gene>
    <name evidence="5" type="primary">tadA_2</name>
    <name evidence="4" type="ORF">BKN37_15845</name>
    <name evidence="5" type="ORF">C1Y40_03918</name>
</gene>
<dbReference type="EMBL" id="PPEA01000574">
    <property type="protein sequence ID" value="PQM45913.1"/>
    <property type="molecule type" value="Genomic_DNA"/>
</dbReference>
<evidence type="ECO:0000313" key="6">
    <source>
        <dbReference type="Proteomes" id="UP000179734"/>
    </source>
</evidence>
<dbReference type="Proteomes" id="UP000179734">
    <property type="component" value="Unassembled WGS sequence"/>
</dbReference>
<evidence type="ECO:0000256" key="1">
    <source>
        <dbReference type="ARBA" id="ARBA00022723"/>
    </source>
</evidence>
<evidence type="ECO:0000259" key="3">
    <source>
        <dbReference type="PROSITE" id="PS51747"/>
    </source>
</evidence>
<dbReference type="Pfam" id="PF00383">
    <property type="entry name" value="dCMP_cyt_deam_1"/>
    <property type="match status" value="1"/>
</dbReference>
<dbReference type="SUPFAM" id="SSF53927">
    <property type="entry name" value="Cytidine deaminase-like"/>
    <property type="match status" value="1"/>
</dbReference>
<reference evidence="4 6" key="1">
    <citation type="submission" date="2016-10" db="EMBL/GenBank/DDBJ databases">
        <title>Genome sequence of Mycobacterium talmonii.</title>
        <authorList>
            <person name="Greninger A.L."/>
            <person name="Elliott B."/>
            <person name="Vasireddy S."/>
            <person name="Vasireddy R."/>
        </authorList>
    </citation>
    <scope>NUCLEOTIDE SEQUENCE [LARGE SCALE GENOMIC DNA]</scope>
    <source>
        <strain evidence="4">MO-5499</strain>
        <strain evidence="6">NE-TNMC-100812</strain>
    </source>
</reference>
<evidence type="ECO:0000313" key="7">
    <source>
        <dbReference type="Proteomes" id="UP000238296"/>
    </source>
</evidence>
<dbReference type="Proteomes" id="UP000238296">
    <property type="component" value="Unassembled WGS sequence"/>
</dbReference>
<keyword evidence="6" id="KW-1185">Reference proteome</keyword>
<proteinExistence type="predicted"/>
<dbReference type="EC" id="3.5.4.33" evidence="5"/>
<organism evidence="4 6">
    <name type="scientific">Mycobacterium talmoniae</name>
    <dbReference type="NCBI Taxonomy" id="1858794"/>
    <lineage>
        <taxon>Bacteria</taxon>
        <taxon>Bacillati</taxon>
        <taxon>Actinomycetota</taxon>
        <taxon>Actinomycetes</taxon>
        <taxon>Mycobacteriales</taxon>
        <taxon>Mycobacteriaceae</taxon>
        <taxon>Mycobacterium</taxon>
    </lineage>
</organism>
<name>A0A1S1NHD2_9MYCO</name>
<dbReference type="InterPro" id="IPR016193">
    <property type="entry name" value="Cytidine_deaminase-like"/>
</dbReference>
<keyword evidence="2" id="KW-0862">Zinc</keyword>
<evidence type="ECO:0000313" key="5">
    <source>
        <dbReference type="EMBL" id="PQM45913.1"/>
    </source>
</evidence>